<evidence type="ECO:0000313" key="13">
    <source>
        <dbReference type="EMBL" id="KFN10379.1"/>
    </source>
</evidence>
<keyword evidence="6" id="KW-0949">S-adenosyl-L-methionine</keyword>
<dbReference type="SFLD" id="SFLDG01066">
    <property type="entry name" value="organic_radical-activating_enz"/>
    <property type="match status" value="1"/>
</dbReference>
<evidence type="ECO:0000256" key="2">
    <source>
        <dbReference type="ARBA" id="ARBA00003852"/>
    </source>
</evidence>
<dbReference type="SFLD" id="SFLDG01063">
    <property type="entry name" value="activating_enzymes__group_1"/>
    <property type="match status" value="1"/>
</dbReference>
<dbReference type="GO" id="GO:0043365">
    <property type="term" value="F:[formate-C-acetyltransferase]-activating enzyme activity"/>
    <property type="evidence" value="ECO:0007669"/>
    <property type="project" value="InterPro"/>
</dbReference>
<dbReference type="PANTHER" id="PTHR30352">
    <property type="entry name" value="PYRUVATE FORMATE-LYASE-ACTIVATING ENZYME"/>
    <property type="match status" value="1"/>
</dbReference>
<dbReference type="SUPFAM" id="SSF102114">
    <property type="entry name" value="Radical SAM enzymes"/>
    <property type="match status" value="1"/>
</dbReference>
<keyword evidence="8 12" id="KW-0560">Oxidoreductase</keyword>
<dbReference type="PATRIC" id="fig|44252.3.peg.1529"/>
<dbReference type="Proteomes" id="UP000029278">
    <property type="component" value="Unassembled WGS sequence"/>
</dbReference>
<evidence type="ECO:0000256" key="5">
    <source>
        <dbReference type="ARBA" id="ARBA00022485"/>
    </source>
</evidence>
<comment type="catalytic activity">
    <reaction evidence="11">
        <text>glycyl-[protein] + reduced [flavodoxin] + S-adenosyl-L-methionine = glycin-2-yl radical-[protein] + semiquinone [flavodoxin] + 5'-deoxyadenosine + L-methionine + H(+)</text>
        <dbReference type="Rhea" id="RHEA:61976"/>
        <dbReference type="Rhea" id="RHEA-COMP:10622"/>
        <dbReference type="Rhea" id="RHEA-COMP:14480"/>
        <dbReference type="Rhea" id="RHEA-COMP:15993"/>
        <dbReference type="Rhea" id="RHEA-COMP:15994"/>
        <dbReference type="ChEBI" id="CHEBI:15378"/>
        <dbReference type="ChEBI" id="CHEBI:17319"/>
        <dbReference type="ChEBI" id="CHEBI:29947"/>
        <dbReference type="ChEBI" id="CHEBI:32722"/>
        <dbReference type="ChEBI" id="CHEBI:57618"/>
        <dbReference type="ChEBI" id="CHEBI:57844"/>
        <dbReference type="ChEBI" id="CHEBI:59789"/>
        <dbReference type="ChEBI" id="CHEBI:140311"/>
    </reaction>
</comment>
<dbReference type="Pfam" id="PF13353">
    <property type="entry name" value="Fer4_12"/>
    <property type="match status" value="1"/>
</dbReference>
<dbReference type="Gene3D" id="3.20.20.70">
    <property type="entry name" value="Aldolase class I"/>
    <property type="match status" value="1"/>
</dbReference>
<dbReference type="NCBIfam" id="TIGR02491">
    <property type="entry name" value="NrdG"/>
    <property type="match status" value="1"/>
</dbReference>
<accession>A0A090ZGC8</accession>
<dbReference type="InterPro" id="IPR013785">
    <property type="entry name" value="Aldolase_TIM"/>
</dbReference>
<dbReference type="PIRSF" id="PIRSF000368">
    <property type="entry name" value="NrdG"/>
    <property type="match status" value="1"/>
</dbReference>
<evidence type="ECO:0000313" key="15">
    <source>
        <dbReference type="Proteomes" id="UP000029278"/>
    </source>
</evidence>
<dbReference type="InterPro" id="IPR001989">
    <property type="entry name" value="Radical_activat_CS"/>
</dbReference>
<dbReference type="SFLD" id="SFLDS00029">
    <property type="entry name" value="Radical_SAM"/>
    <property type="match status" value="1"/>
</dbReference>
<organism evidence="13 15">
    <name type="scientific">Paenibacillus macerans</name>
    <name type="common">Bacillus macerans</name>
    <dbReference type="NCBI Taxonomy" id="44252"/>
    <lineage>
        <taxon>Bacteria</taxon>
        <taxon>Bacillati</taxon>
        <taxon>Bacillota</taxon>
        <taxon>Bacilli</taxon>
        <taxon>Bacillales</taxon>
        <taxon>Paenibacillaceae</taxon>
        <taxon>Paenibacillus</taxon>
    </lineage>
</organism>
<reference evidence="13 15" key="1">
    <citation type="submission" date="2014-04" db="EMBL/GenBank/DDBJ databases">
        <authorList>
            <person name="Bishop-Lilly K.A."/>
            <person name="Broomall S.M."/>
            <person name="Chain P.S."/>
            <person name="Chertkov O."/>
            <person name="Coyne S.R."/>
            <person name="Daligault H.E."/>
            <person name="Davenport K.W."/>
            <person name="Erkkila T."/>
            <person name="Frey K.G."/>
            <person name="Gibbons H.S."/>
            <person name="Gu W."/>
            <person name="Jaissle J."/>
            <person name="Johnson S.L."/>
            <person name="Koroleva G.I."/>
            <person name="Ladner J.T."/>
            <person name="Lo C.-C."/>
            <person name="Minogue T.D."/>
            <person name="Munk C."/>
            <person name="Palacios G.F."/>
            <person name="Redden C.L."/>
            <person name="Rosenzweig C.N."/>
            <person name="Scholz M.B."/>
            <person name="Teshima H."/>
            <person name="Xu Y."/>
        </authorList>
    </citation>
    <scope>NUCLEOTIDE SEQUENCE [LARGE SCALE GENOMIC DNA]</scope>
    <source>
        <strain evidence="13 15">8244</strain>
    </source>
</reference>
<dbReference type="PANTHER" id="PTHR30352:SF2">
    <property type="entry name" value="ANAEROBIC RIBONUCLEOSIDE-TRIPHOSPHATE REDUCTASE-ACTIVATING PROTEIN"/>
    <property type="match status" value="1"/>
</dbReference>
<comment type="function">
    <text evidence="2 12">Activation of anaerobic ribonucleoside-triphosphate reductase under anaerobic conditions by generation of an organic free radical, using S-adenosylmethionine and reduced flavodoxin as cosubstrates to produce 5'-deoxy-adenosine.</text>
</comment>
<evidence type="ECO:0000313" key="14">
    <source>
        <dbReference type="EMBL" id="MUG22084.1"/>
    </source>
</evidence>
<dbReference type="InterPro" id="IPR034457">
    <property type="entry name" value="Organic_radical-activating"/>
</dbReference>
<dbReference type="InterPro" id="IPR012837">
    <property type="entry name" value="NrdG"/>
</dbReference>
<evidence type="ECO:0000256" key="6">
    <source>
        <dbReference type="ARBA" id="ARBA00022691"/>
    </source>
</evidence>
<dbReference type="SFLD" id="SFLDF00299">
    <property type="entry name" value="anaerobic_ribonucleoside-triph"/>
    <property type="match status" value="1"/>
</dbReference>
<comment type="caution">
    <text evidence="13">The sequence shown here is derived from an EMBL/GenBank/DDBJ whole genome shotgun (WGS) entry which is preliminary data.</text>
</comment>
<dbReference type="EMBL" id="JMQA01000018">
    <property type="protein sequence ID" value="KFN10379.1"/>
    <property type="molecule type" value="Genomic_DNA"/>
</dbReference>
<dbReference type="GO" id="GO:0046872">
    <property type="term" value="F:metal ion binding"/>
    <property type="evidence" value="ECO:0007669"/>
    <property type="project" value="UniProtKB-KW"/>
</dbReference>
<dbReference type="PROSITE" id="PS01087">
    <property type="entry name" value="RADICAL_ACTIVATING"/>
    <property type="match status" value="1"/>
</dbReference>
<evidence type="ECO:0000256" key="8">
    <source>
        <dbReference type="ARBA" id="ARBA00023002"/>
    </source>
</evidence>
<evidence type="ECO:0000256" key="7">
    <source>
        <dbReference type="ARBA" id="ARBA00022723"/>
    </source>
</evidence>
<keyword evidence="5" id="KW-0004">4Fe-4S</keyword>
<evidence type="ECO:0000313" key="16">
    <source>
        <dbReference type="Proteomes" id="UP000442469"/>
    </source>
</evidence>
<dbReference type="CDD" id="cd01335">
    <property type="entry name" value="Radical_SAM"/>
    <property type="match status" value="1"/>
</dbReference>
<name>A0A090ZGC8_PAEMA</name>
<evidence type="ECO:0000256" key="1">
    <source>
        <dbReference type="ARBA" id="ARBA00001966"/>
    </source>
</evidence>
<dbReference type="Proteomes" id="UP000442469">
    <property type="component" value="Unassembled WGS sequence"/>
</dbReference>
<evidence type="ECO:0000256" key="4">
    <source>
        <dbReference type="ARBA" id="ARBA00014281"/>
    </source>
</evidence>
<comment type="similarity">
    <text evidence="3 12">Belongs to the organic radical-activating enzymes family.</text>
</comment>
<keyword evidence="9" id="KW-0408">Iron</keyword>
<gene>
    <name evidence="13" type="primary">nrdG</name>
    <name evidence="13" type="ORF">DJ90_1067</name>
    <name evidence="14" type="ORF">GNQ08_06540</name>
</gene>
<reference evidence="14 16" key="2">
    <citation type="submission" date="2019-11" db="EMBL/GenBank/DDBJ databases">
        <title>Draft genome sequences of five Paenibacillus species of dairy origin.</title>
        <authorList>
            <person name="Olajide A.M."/>
            <person name="Chen S."/>
            <person name="Lapointe G."/>
        </authorList>
    </citation>
    <scope>NUCLEOTIDE SEQUENCE [LARGE SCALE GENOMIC DNA]</scope>
    <source>
        <strain evidence="14 16">3CT49</strain>
    </source>
</reference>
<keyword evidence="10" id="KW-0411">Iron-sulfur</keyword>
<dbReference type="EC" id="1.97.1.-" evidence="12"/>
<dbReference type="EMBL" id="WNZZ01000003">
    <property type="protein sequence ID" value="MUG22084.1"/>
    <property type="molecule type" value="Genomic_DNA"/>
</dbReference>
<evidence type="ECO:0000256" key="9">
    <source>
        <dbReference type="ARBA" id="ARBA00023004"/>
    </source>
</evidence>
<dbReference type="InterPro" id="IPR058240">
    <property type="entry name" value="rSAM_sf"/>
</dbReference>
<dbReference type="GeneID" id="77011809"/>
<keyword evidence="7" id="KW-0479">Metal-binding</keyword>
<comment type="cofactor">
    <cofactor evidence="1">
        <name>[4Fe-4S] cluster</name>
        <dbReference type="ChEBI" id="CHEBI:49883"/>
    </cofactor>
</comment>
<dbReference type="GO" id="GO:0051539">
    <property type="term" value="F:4 iron, 4 sulfur cluster binding"/>
    <property type="evidence" value="ECO:0007669"/>
    <property type="project" value="UniProtKB-KW"/>
</dbReference>
<dbReference type="OrthoDB" id="9782387at2"/>
<dbReference type="RefSeq" id="WP_036620256.1">
    <property type="nucleotide sequence ID" value="NZ_BGML01000010.1"/>
</dbReference>
<dbReference type="GO" id="GO:0004748">
    <property type="term" value="F:ribonucleoside-diphosphate reductase activity, thioredoxin disulfide as acceptor"/>
    <property type="evidence" value="ECO:0007669"/>
    <property type="project" value="TreeGrafter"/>
</dbReference>
<sequence length="172" mass="19688">MHIADYKKFDVLNGKGLRNSLFTSGCTHHCKGCFNAATWNFAYGVPYTREFEDQVIADLQVEDIRVAGLSILGGEPFQNVDGLLGLVRRVRAECPGKDIWIWSGYTFEEILADASRTELLAYCDVLIDGRFMLERRNLKLKWRGSENQRVLDVRESLRERAAVWLKSERDGL</sequence>
<dbReference type="HOGENOM" id="CLU_089926_2_1_9"/>
<evidence type="ECO:0000256" key="12">
    <source>
        <dbReference type="PIRNR" id="PIRNR000368"/>
    </source>
</evidence>
<proteinExistence type="inferred from homology"/>
<evidence type="ECO:0000256" key="11">
    <source>
        <dbReference type="ARBA" id="ARBA00047365"/>
    </source>
</evidence>
<dbReference type="InterPro" id="IPR007197">
    <property type="entry name" value="rSAM"/>
</dbReference>
<evidence type="ECO:0000256" key="10">
    <source>
        <dbReference type="ARBA" id="ARBA00023014"/>
    </source>
</evidence>
<protein>
    <recommendedName>
        <fullName evidence="4 12">Anaerobic ribonucleoside-triphosphate reductase-activating protein</fullName>
        <ecNumber evidence="12">1.97.1.-</ecNumber>
    </recommendedName>
</protein>
<keyword evidence="15" id="KW-1185">Reference proteome</keyword>
<dbReference type="AlphaFoldDB" id="A0A090ZGC8"/>
<dbReference type="STRING" id="44252.DJ90_1067"/>
<evidence type="ECO:0000256" key="3">
    <source>
        <dbReference type="ARBA" id="ARBA00009777"/>
    </source>
</evidence>